<dbReference type="InterPro" id="IPR029066">
    <property type="entry name" value="PLP-binding_barrel"/>
</dbReference>
<dbReference type="PRINTS" id="PR01179">
    <property type="entry name" value="ODADCRBXLASE"/>
</dbReference>
<organism evidence="9 10">
    <name type="scientific">Nocardioides gansuensis</name>
    <dbReference type="NCBI Taxonomy" id="2138300"/>
    <lineage>
        <taxon>Bacteria</taxon>
        <taxon>Bacillati</taxon>
        <taxon>Actinomycetota</taxon>
        <taxon>Actinomycetes</taxon>
        <taxon>Propionibacteriales</taxon>
        <taxon>Nocardioidaceae</taxon>
        <taxon>Nocardioides</taxon>
    </lineage>
</organism>
<dbReference type="Gene3D" id="2.40.37.10">
    <property type="entry name" value="Lyase, Ornithine Decarboxylase, Chain A, domain 1"/>
    <property type="match status" value="1"/>
</dbReference>
<sequence length="425" mass="44422">MLSPVTAAGTRCARALDAESLPAVVRDHLLERAGREPISGYVYDASVAASRARMLRAALPPWATLLFAVKSNGHAPVLRALLAEGGVDGLEVASAHEARLAATLLPAGAPLAAAGPAKHPQLLGELLDAGVTVLHAESELELRRISVAAQERGVRAAVALRVNPAEVAVTGTLAMGGRSSAFGIPEPDVPAAIEHALGLPGIDLVGFHMHAVSGNRDARAHAAYVGWVLDWSLETARTRGVDLRWVDAGGGLGVSYDGSPELDLAVLAEELDRLQPPAGVEVVLEPGRWLVNSCGWYAAEVVDIKDSYGQTFVIVRGGIGGYALPGTEDFPFPVAVLPREEWAGPGPRPERRTTAVTVSGELCTPEDVLVRDVVMERVRVGDLLVFPQAGAYGHEFALNAFLGHPVATRHVLAGTPVPGALSSPA</sequence>
<dbReference type="InterPro" id="IPR022653">
    <property type="entry name" value="De-COase2_pyr-phos_BS"/>
</dbReference>
<dbReference type="Proteomes" id="UP000246018">
    <property type="component" value="Unassembled WGS sequence"/>
</dbReference>
<dbReference type="InterPro" id="IPR022657">
    <property type="entry name" value="De-COase2_CS"/>
</dbReference>
<evidence type="ECO:0000259" key="7">
    <source>
        <dbReference type="Pfam" id="PF00278"/>
    </source>
</evidence>
<evidence type="ECO:0000259" key="8">
    <source>
        <dbReference type="Pfam" id="PF02784"/>
    </source>
</evidence>
<dbReference type="GO" id="GO:0008836">
    <property type="term" value="F:diaminopimelate decarboxylase activity"/>
    <property type="evidence" value="ECO:0007669"/>
    <property type="project" value="TreeGrafter"/>
</dbReference>
<accession>A0A2T8F8D9</accession>
<name>A0A2T8F8D9_9ACTN</name>
<reference evidence="9 10" key="1">
    <citation type="submission" date="2018-04" db="EMBL/GenBank/DDBJ databases">
        <title>Genome of Nocardioides gansuensis WSJ-1.</title>
        <authorList>
            <person name="Wu S."/>
            <person name="Wang G."/>
        </authorList>
    </citation>
    <scope>NUCLEOTIDE SEQUENCE [LARGE SCALE GENOMIC DNA]</scope>
    <source>
        <strain evidence="9 10">WSJ-1</strain>
    </source>
</reference>
<evidence type="ECO:0000256" key="6">
    <source>
        <dbReference type="RuleBase" id="RU003737"/>
    </source>
</evidence>
<keyword evidence="4" id="KW-0456">Lyase</keyword>
<keyword evidence="3 5" id="KW-0663">Pyridoxal phosphate</keyword>
<dbReference type="Pfam" id="PF02784">
    <property type="entry name" value="Orn_Arg_deC_N"/>
    <property type="match status" value="1"/>
</dbReference>
<feature type="modified residue" description="N6-(pyridoxal phosphate)lysine" evidence="5">
    <location>
        <position position="70"/>
    </location>
</feature>
<protein>
    <recommendedName>
        <fullName evidence="11">Diaminopimelate decarboxylase</fullName>
    </recommendedName>
</protein>
<dbReference type="RefSeq" id="WP_116573050.1">
    <property type="nucleotide sequence ID" value="NZ_QDGZ01000006.1"/>
</dbReference>
<dbReference type="InterPro" id="IPR009006">
    <property type="entry name" value="Ala_racemase/Decarboxylase_C"/>
</dbReference>
<dbReference type="Gene3D" id="3.20.20.10">
    <property type="entry name" value="Alanine racemase"/>
    <property type="match status" value="1"/>
</dbReference>
<dbReference type="AlphaFoldDB" id="A0A2T8F8D9"/>
<dbReference type="SUPFAM" id="SSF50621">
    <property type="entry name" value="Alanine racemase C-terminal domain-like"/>
    <property type="match status" value="1"/>
</dbReference>
<keyword evidence="10" id="KW-1185">Reference proteome</keyword>
<feature type="domain" description="Orn/DAP/Arg decarboxylase 2 N-terminal" evidence="8">
    <location>
        <begin position="51"/>
        <end position="291"/>
    </location>
</feature>
<evidence type="ECO:0008006" key="11">
    <source>
        <dbReference type="Google" id="ProtNLM"/>
    </source>
</evidence>
<dbReference type="PROSITE" id="PS00878">
    <property type="entry name" value="ODR_DC_2_1"/>
    <property type="match status" value="1"/>
</dbReference>
<evidence type="ECO:0000256" key="4">
    <source>
        <dbReference type="ARBA" id="ARBA00023239"/>
    </source>
</evidence>
<dbReference type="InterPro" id="IPR000183">
    <property type="entry name" value="Orn/DAP/Arg_de-COase"/>
</dbReference>
<dbReference type="InterPro" id="IPR022643">
    <property type="entry name" value="De-COase2_C"/>
</dbReference>
<comment type="similarity">
    <text evidence="6">Belongs to the Orn/Lys/Arg decarboxylase class-II family.</text>
</comment>
<evidence type="ECO:0000313" key="10">
    <source>
        <dbReference type="Proteomes" id="UP000246018"/>
    </source>
</evidence>
<dbReference type="Pfam" id="PF00278">
    <property type="entry name" value="Orn_DAP_Arg_deC"/>
    <property type="match status" value="1"/>
</dbReference>
<dbReference type="GO" id="GO:0009089">
    <property type="term" value="P:lysine biosynthetic process via diaminopimelate"/>
    <property type="evidence" value="ECO:0007669"/>
    <property type="project" value="TreeGrafter"/>
</dbReference>
<evidence type="ECO:0000256" key="5">
    <source>
        <dbReference type="PIRSR" id="PIRSR600183-50"/>
    </source>
</evidence>
<dbReference type="PANTHER" id="PTHR43727">
    <property type="entry name" value="DIAMINOPIMELATE DECARBOXYLASE"/>
    <property type="match status" value="1"/>
</dbReference>
<feature type="domain" description="Orn/DAP/Arg decarboxylase 2 C-terminal" evidence="7">
    <location>
        <begin position="41"/>
        <end position="390"/>
    </location>
</feature>
<feature type="active site" description="Proton donor" evidence="5">
    <location>
        <position position="363"/>
    </location>
</feature>
<evidence type="ECO:0000256" key="2">
    <source>
        <dbReference type="ARBA" id="ARBA00022793"/>
    </source>
</evidence>
<dbReference type="PROSITE" id="PS00879">
    <property type="entry name" value="ODR_DC_2_2"/>
    <property type="match status" value="1"/>
</dbReference>
<proteinExistence type="inferred from homology"/>
<dbReference type="OrthoDB" id="9802241at2"/>
<keyword evidence="2" id="KW-0210">Decarboxylase</keyword>
<evidence type="ECO:0000256" key="1">
    <source>
        <dbReference type="ARBA" id="ARBA00001933"/>
    </source>
</evidence>
<evidence type="ECO:0000256" key="3">
    <source>
        <dbReference type="ARBA" id="ARBA00022898"/>
    </source>
</evidence>
<dbReference type="PANTHER" id="PTHR43727:SF2">
    <property type="entry name" value="GROUP IV DECARBOXYLASE"/>
    <property type="match status" value="1"/>
</dbReference>
<dbReference type="EMBL" id="QDGZ01000006">
    <property type="protein sequence ID" value="PVG81982.1"/>
    <property type="molecule type" value="Genomic_DNA"/>
</dbReference>
<dbReference type="InterPro" id="IPR022644">
    <property type="entry name" value="De-COase2_N"/>
</dbReference>
<comment type="cofactor">
    <cofactor evidence="1 5">
        <name>pyridoxal 5'-phosphate</name>
        <dbReference type="ChEBI" id="CHEBI:597326"/>
    </cofactor>
</comment>
<evidence type="ECO:0000313" key="9">
    <source>
        <dbReference type="EMBL" id="PVG81982.1"/>
    </source>
</evidence>
<comment type="caution">
    <text evidence="9">The sequence shown here is derived from an EMBL/GenBank/DDBJ whole genome shotgun (WGS) entry which is preliminary data.</text>
</comment>
<gene>
    <name evidence="9" type="ORF">DDE18_14910</name>
</gene>
<dbReference type="SUPFAM" id="SSF51419">
    <property type="entry name" value="PLP-binding barrel"/>
    <property type="match status" value="1"/>
</dbReference>